<evidence type="ECO:0000313" key="2">
    <source>
        <dbReference type="Proteomes" id="UP000326759"/>
    </source>
</evidence>
<dbReference type="EMBL" id="SEYY01000051">
    <property type="protein sequence ID" value="KAB7508127.1"/>
    <property type="molecule type" value="Genomic_DNA"/>
</dbReference>
<reference evidence="1 2" key="1">
    <citation type="journal article" date="2019" name="PLoS Biol.">
        <title>Sex chromosomes control vertical transmission of feminizing Wolbachia symbionts in an isopod.</title>
        <authorList>
            <person name="Becking T."/>
            <person name="Chebbi M.A."/>
            <person name="Giraud I."/>
            <person name="Moumen B."/>
            <person name="Laverre T."/>
            <person name="Caubet Y."/>
            <person name="Peccoud J."/>
            <person name="Gilbert C."/>
            <person name="Cordaux R."/>
        </authorList>
    </citation>
    <scope>NUCLEOTIDE SEQUENCE [LARGE SCALE GENOMIC DNA]</scope>
    <source>
        <strain evidence="1">ANa2</strain>
        <tissue evidence="1">Whole body excluding digestive tract and cuticle</tissue>
    </source>
</reference>
<dbReference type="Proteomes" id="UP000326759">
    <property type="component" value="Unassembled WGS sequence"/>
</dbReference>
<comment type="caution">
    <text evidence="1">The sequence shown here is derived from an EMBL/GenBank/DDBJ whole genome shotgun (WGS) entry which is preliminary data.</text>
</comment>
<name>A0A5N5TPM7_9CRUS</name>
<accession>A0A5N5TPM7</accession>
<organism evidence="1 2">
    <name type="scientific">Armadillidium nasatum</name>
    <dbReference type="NCBI Taxonomy" id="96803"/>
    <lineage>
        <taxon>Eukaryota</taxon>
        <taxon>Metazoa</taxon>
        <taxon>Ecdysozoa</taxon>
        <taxon>Arthropoda</taxon>
        <taxon>Crustacea</taxon>
        <taxon>Multicrustacea</taxon>
        <taxon>Malacostraca</taxon>
        <taxon>Eumalacostraca</taxon>
        <taxon>Peracarida</taxon>
        <taxon>Isopoda</taxon>
        <taxon>Oniscidea</taxon>
        <taxon>Crinocheta</taxon>
        <taxon>Armadillidiidae</taxon>
        <taxon>Armadillidium</taxon>
    </lineage>
</organism>
<gene>
    <name evidence="1" type="ORF">Anas_12698</name>
</gene>
<evidence type="ECO:0000313" key="1">
    <source>
        <dbReference type="EMBL" id="KAB7508127.1"/>
    </source>
</evidence>
<protein>
    <submittedName>
        <fullName evidence="1">Uncharacterized protein</fullName>
    </submittedName>
</protein>
<proteinExistence type="predicted"/>
<dbReference type="AlphaFoldDB" id="A0A5N5TPM7"/>
<sequence>MISFSCCHTYVNTIIAIINDVYKNLIKWPEMSKISKISQVSAHDQRVLANSPLGHALQNDTASLCYSNSYDIIGDSAFILKLCMMGIKQAASILHIIIIESSFENESIESEITDEPENYDNEGKDM</sequence>
<keyword evidence="2" id="KW-1185">Reference proteome</keyword>